<organism evidence="2 3">
    <name type="scientific">Streptococcus pseudoporcinus</name>
    <dbReference type="NCBI Taxonomy" id="361101"/>
    <lineage>
        <taxon>Bacteria</taxon>
        <taxon>Bacillati</taxon>
        <taxon>Bacillota</taxon>
        <taxon>Bacilli</taxon>
        <taxon>Lactobacillales</taxon>
        <taxon>Streptococcaceae</taxon>
        <taxon>Streptococcus</taxon>
    </lineage>
</organism>
<feature type="transmembrane region" description="Helical" evidence="1">
    <location>
        <begin position="61"/>
        <end position="81"/>
    </location>
</feature>
<dbReference type="Pfam" id="PF11877">
    <property type="entry name" value="DUF3397"/>
    <property type="match status" value="1"/>
</dbReference>
<accession>A0A4U9XXC7</accession>
<feature type="transmembrane region" description="Helical" evidence="1">
    <location>
        <begin position="93"/>
        <end position="114"/>
    </location>
</feature>
<dbReference type="Proteomes" id="UP000394068">
    <property type="component" value="Unassembled WGS sequence"/>
</dbReference>
<dbReference type="RefSeq" id="WP_007895766.1">
    <property type="nucleotide sequence ID" value="NZ_CABEHT010000001.1"/>
</dbReference>
<feature type="transmembrane region" description="Helical" evidence="1">
    <location>
        <begin position="6"/>
        <end position="26"/>
    </location>
</feature>
<protein>
    <submittedName>
        <fullName evidence="2">Membrane protein</fullName>
    </submittedName>
</protein>
<gene>
    <name evidence="2" type="ORF">NCTC5386_01603</name>
</gene>
<keyword evidence="1" id="KW-0812">Transmembrane</keyword>
<name>A0A4U9XXC7_9STRE</name>
<dbReference type="InterPro" id="IPR024515">
    <property type="entry name" value="DUF3397"/>
</dbReference>
<dbReference type="GeneID" id="58556092"/>
<evidence type="ECO:0000313" key="3">
    <source>
        <dbReference type="Proteomes" id="UP000394068"/>
    </source>
</evidence>
<evidence type="ECO:0000256" key="1">
    <source>
        <dbReference type="SAM" id="Phobius"/>
    </source>
</evidence>
<evidence type="ECO:0000313" key="2">
    <source>
        <dbReference type="EMBL" id="VTS17936.1"/>
    </source>
</evidence>
<dbReference type="AlphaFoldDB" id="A0A4U9XXC7"/>
<reference evidence="2 3" key="1">
    <citation type="submission" date="2019-05" db="EMBL/GenBank/DDBJ databases">
        <authorList>
            <consortium name="Pathogen Informatics"/>
        </authorList>
    </citation>
    <scope>NUCLEOTIDE SEQUENCE [LARGE SCALE GENOMIC DNA]</scope>
    <source>
        <strain evidence="2 3">NCTC5386</strain>
    </source>
</reference>
<proteinExistence type="predicted"/>
<keyword evidence="1" id="KW-1133">Transmembrane helix</keyword>
<sequence length="116" mass="13657">MMTYKLIALLFIILTPLVSQILVTFFKLGRYGLKFPDLAFLFFALEIAIVSGKFFDNNFLPYYLIILSLLAIIITLTLVIRSQRFTYSRFIKLFWRIGFLMTFFGYLILVIVIFTK</sequence>
<keyword evidence="1" id="KW-0472">Membrane</keyword>
<dbReference type="EMBL" id="CABEHT010000001">
    <property type="protein sequence ID" value="VTS17936.1"/>
    <property type="molecule type" value="Genomic_DNA"/>
</dbReference>